<proteinExistence type="predicted"/>
<dbReference type="RefSeq" id="WP_002639378.1">
    <property type="nucleotide sequence ID" value="NZ_CP012109.1"/>
</dbReference>
<evidence type="ECO:0000313" key="3">
    <source>
        <dbReference type="Proteomes" id="UP000009026"/>
    </source>
</evidence>
<dbReference type="KEGG" id="mym:A176_003502"/>
<sequence>MLEKPTPMASEPFPAVPTSIEVDGRCFVVCVGAPGETLEVDTSTGERVRLGRWSFDAHLAALDRHASVNAQGLHFNAEGFAREVLCGLEVPAAYQTELAPVALWWAAVGGYETSAGVQEDGWLRAGSVRARLRPWTFAERSQALSESTHPSEGGGKAFNLERYLRRMLQTSLVSLEPAGMALSMLDGATTSALLEGALFLNDTGGRDEDVRLKAADADSQAFARVTLRLCKSLGWTPSQVWETPAAEIDRLLTLLEMTEPSAPAQRPAQRAPSLADHPDAVVIQVED</sequence>
<organism evidence="2 3">
    <name type="scientific">Pseudomyxococcus hansupus</name>
    <dbReference type="NCBI Taxonomy" id="1297742"/>
    <lineage>
        <taxon>Bacteria</taxon>
        <taxon>Pseudomonadati</taxon>
        <taxon>Myxococcota</taxon>
        <taxon>Myxococcia</taxon>
        <taxon>Myxococcales</taxon>
        <taxon>Cystobacterineae</taxon>
        <taxon>Myxococcaceae</taxon>
        <taxon>Pseudomyxococcus</taxon>
    </lineage>
</organism>
<dbReference type="PATRIC" id="fig|1297742.4.peg.3534"/>
<evidence type="ECO:0000313" key="2">
    <source>
        <dbReference type="EMBL" id="AKQ66590.1"/>
    </source>
</evidence>
<dbReference type="Proteomes" id="UP000009026">
    <property type="component" value="Chromosome"/>
</dbReference>
<feature type="region of interest" description="Disordered" evidence="1">
    <location>
        <begin position="261"/>
        <end position="287"/>
    </location>
</feature>
<accession>A0A0H4WZ13</accession>
<dbReference type="STRING" id="1297742.A176_003502"/>
<dbReference type="EMBL" id="CP012109">
    <property type="protein sequence ID" value="AKQ66590.1"/>
    <property type="molecule type" value="Genomic_DNA"/>
</dbReference>
<evidence type="ECO:0000256" key="1">
    <source>
        <dbReference type="SAM" id="MobiDB-lite"/>
    </source>
</evidence>
<keyword evidence="3" id="KW-1185">Reference proteome</keyword>
<gene>
    <name evidence="2" type="ORF">A176_003502</name>
</gene>
<dbReference type="AlphaFoldDB" id="A0A0H4WZ13"/>
<reference evidence="2 3" key="1">
    <citation type="journal article" date="2016" name="PLoS ONE">
        <title>Complete Genome Sequence and Comparative Genomics of a Novel Myxobacterium Myxococcus hansupus.</title>
        <authorList>
            <person name="Sharma G."/>
            <person name="Narwani T."/>
            <person name="Subramanian S."/>
        </authorList>
    </citation>
    <scope>NUCLEOTIDE SEQUENCE [LARGE SCALE GENOMIC DNA]</scope>
    <source>
        <strain evidence="3">mixupus</strain>
    </source>
</reference>
<feature type="compositionally biased region" description="Low complexity" evidence="1">
    <location>
        <begin position="261"/>
        <end position="273"/>
    </location>
</feature>
<protein>
    <submittedName>
        <fullName evidence="2">Uncharacterized protein</fullName>
    </submittedName>
</protein>
<name>A0A0H4WZ13_9BACT</name>